<proteinExistence type="predicted"/>
<keyword evidence="2" id="KW-1185">Reference proteome</keyword>
<dbReference type="Proteomes" id="UP001519460">
    <property type="component" value="Unassembled WGS sequence"/>
</dbReference>
<organism evidence="1 2">
    <name type="scientific">Batillaria attramentaria</name>
    <dbReference type="NCBI Taxonomy" id="370345"/>
    <lineage>
        <taxon>Eukaryota</taxon>
        <taxon>Metazoa</taxon>
        <taxon>Spiralia</taxon>
        <taxon>Lophotrochozoa</taxon>
        <taxon>Mollusca</taxon>
        <taxon>Gastropoda</taxon>
        <taxon>Caenogastropoda</taxon>
        <taxon>Sorbeoconcha</taxon>
        <taxon>Cerithioidea</taxon>
        <taxon>Batillariidae</taxon>
        <taxon>Batillaria</taxon>
    </lineage>
</organism>
<reference evidence="1 2" key="1">
    <citation type="journal article" date="2023" name="Sci. Data">
        <title>Genome assembly of the Korean intertidal mud-creeper Batillaria attramentaria.</title>
        <authorList>
            <person name="Patra A.K."/>
            <person name="Ho P.T."/>
            <person name="Jun S."/>
            <person name="Lee S.J."/>
            <person name="Kim Y."/>
            <person name="Won Y.J."/>
        </authorList>
    </citation>
    <scope>NUCLEOTIDE SEQUENCE [LARGE SCALE GENOMIC DNA]</scope>
    <source>
        <strain evidence="1">Wonlab-2016</strain>
    </source>
</reference>
<dbReference type="EMBL" id="JACVVK020000183">
    <property type="protein sequence ID" value="KAK7486129.1"/>
    <property type="molecule type" value="Genomic_DNA"/>
</dbReference>
<comment type="caution">
    <text evidence="1">The sequence shown here is derived from an EMBL/GenBank/DDBJ whole genome shotgun (WGS) entry which is preliminary data.</text>
</comment>
<dbReference type="AlphaFoldDB" id="A0ABD0KG88"/>
<evidence type="ECO:0000313" key="1">
    <source>
        <dbReference type="EMBL" id="KAK7486129.1"/>
    </source>
</evidence>
<name>A0ABD0KG88_9CAEN</name>
<sequence>MAALRTAHLAVVVCSERLTLFNPERLTLFRPERRTLFRPERRTLFHPERLTLFNPERRTLFNPERLTLFNPERPTLFNSERRTLFNPERLTLFNPERRTLFSPERPTLFNPERLTLFNPERPALFNPERLTLFTLLSIATVLSDTNNRYKRSDPTADSSTEEDIPGNWCYSCHVTPHRNNCQASPNELLEAKRHVLDILEKNGTIQDASLVDNVALCKSPIEGSCVIEEVLDASRWMFILN</sequence>
<evidence type="ECO:0000313" key="2">
    <source>
        <dbReference type="Proteomes" id="UP001519460"/>
    </source>
</evidence>
<accession>A0ABD0KG88</accession>
<protein>
    <submittedName>
        <fullName evidence="1">Uncharacterized protein</fullName>
    </submittedName>
</protein>
<gene>
    <name evidence="1" type="ORF">BaRGS_00022595</name>
</gene>